<keyword evidence="2" id="KW-1185">Reference proteome</keyword>
<gene>
    <name evidence="1" type="ORF">DWZ83_02525</name>
</gene>
<name>A0A415PP66_9FIRM</name>
<organism evidence="1 2">
    <name type="scientific">Amedibacillus dolichus</name>
    <dbReference type="NCBI Taxonomy" id="31971"/>
    <lineage>
        <taxon>Bacteria</taxon>
        <taxon>Bacillati</taxon>
        <taxon>Bacillota</taxon>
        <taxon>Erysipelotrichia</taxon>
        <taxon>Erysipelotrichales</taxon>
        <taxon>Erysipelotrichaceae</taxon>
        <taxon>Amedibacillus</taxon>
    </lineage>
</organism>
<proteinExistence type="predicted"/>
<sequence length="142" mass="15978">MKKLVFLCIAACCLFGCQNAEKKAKQHGEAQIVQENGEKLTVEVELVNGKLRDVDIDETVEGKKQTKKELKEEYQMKQASSIGKEWYEQVAFFENYVEKKGIKDIKLNEEGKATNDDVRSGCTIAVDGFIKGIEEAVKNAEK</sequence>
<evidence type="ECO:0000313" key="1">
    <source>
        <dbReference type="EMBL" id="RHM14523.1"/>
    </source>
</evidence>
<reference evidence="1 2" key="1">
    <citation type="submission" date="2018-08" db="EMBL/GenBank/DDBJ databases">
        <title>A genome reference for cultivated species of the human gut microbiota.</title>
        <authorList>
            <person name="Zou Y."/>
            <person name="Xue W."/>
            <person name="Luo G."/>
        </authorList>
    </citation>
    <scope>NUCLEOTIDE SEQUENCE [LARGE SCALE GENOMIC DNA]</scope>
    <source>
        <strain evidence="1 2">AF35-6BH</strain>
    </source>
</reference>
<dbReference type="AlphaFoldDB" id="A0A415PP66"/>
<dbReference type="OrthoDB" id="2026742at2"/>
<dbReference type="RefSeq" id="WP_118365316.1">
    <property type="nucleotide sequence ID" value="NZ_QRPK01000007.1"/>
</dbReference>
<protein>
    <submittedName>
        <fullName evidence="1">FMN-binding protein</fullName>
    </submittedName>
</protein>
<accession>A0A415PP66</accession>
<dbReference type="EMBL" id="QRPK01000007">
    <property type="protein sequence ID" value="RHM14523.1"/>
    <property type="molecule type" value="Genomic_DNA"/>
</dbReference>
<dbReference type="Proteomes" id="UP000284868">
    <property type="component" value="Unassembled WGS sequence"/>
</dbReference>
<evidence type="ECO:0000313" key="2">
    <source>
        <dbReference type="Proteomes" id="UP000284868"/>
    </source>
</evidence>
<comment type="caution">
    <text evidence="1">The sequence shown here is derived from an EMBL/GenBank/DDBJ whole genome shotgun (WGS) entry which is preliminary data.</text>
</comment>
<dbReference type="Gene3D" id="3.90.1010.20">
    <property type="match status" value="1"/>
</dbReference>